<evidence type="ECO:0000259" key="8">
    <source>
        <dbReference type="PROSITE" id="PS51352"/>
    </source>
</evidence>
<dbReference type="GO" id="GO:0034599">
    <property type="term" value="P:cellular response to oxidative stress"/>
    <property type="evidence" value="ECO:0007669"/>
    <property type="project" value="TreeGrafter"/>
</dbReference>
<evidence type="ECO:0000313" key="9">
    <source>
        <dbReference type="EMBL" id="KAK0515535.1"/>
    </source>
</evidence>
<dbReference type="FunFam" id="3.40.30.10:FF:000010">
    <property type="entry name" value="Glutathione peroxidase"/>
    <property type="match status" value="1"/>
</dbReference>
<evidence type="ECO:0000313" key="10">
    <source>
        <dbReference type="Proteomes" id="UP001166286"/>
    </source>
</evidence>
<dbReference type="SUPFAM" id="SSF52833">
    <property type="entry name" value="Thioredoxin-like"/>
    <property type="match status" value="1"/>
</dbReference>
<dbReference type="PROSITE" id="PS51355">
    <property type="entry name" value="GLUTATHIONE_PEROXID_3"/>
    <property type="match status" value="1"/>
</dbReference>
<dbReference type="GO" id="GO:0140824">
    <property type="term" value="F:thioredoxin-dependent peroxiredoxin activity"/>
    <property type="evidence" value="ECO:0007669"/>
    <property type="project" value="UniProtKB-EC"/>
</dbReference>
<dbReference type="InterPro" id="IPR029760">
    <property type="entry name" value="GPX_CS"/>
</dbReference>
<evidence type="ECO:0000256" key="1">
    <source>
        <dbReference type="ARBA" id="ARBA00006926"/>
    </source>
</evidence>
<evidence type="ECO:0000256" key="6">
    <source>
        <dbReference type="ARBA" id="ARBA00049091"/>
    </source>
</evidence>
<keyword evidence="10" id="KW-1185">Reference proteome</keyword>
<keyword evidence="5" id="KW-0676">Redox-active center</keyword>
<dbReference type="InterPro" id="IPR002227">
    <property type="entry name" value="Tyrosinase_Cu-bd"/>
</dbReference>
<dbReference type="PROSITE" id="PS00498">
    <property type="entry name" value="TYROSINASE_2"/>
    <property type="match status" value="1"/>
</dbReference>
<dbReference type="InterPro" id="IPR013766">
    <property type="entry name" value="Thioredoxin_domain"/>
</dbReference>
<keyword evidence="2 7" id="KW-0575">Peroxidase</keyword>
<dbReference type="Proteomes" id="UP001166286">
    <property type="component" value="Unassembled WGS sequence"/>
</dbReference>
<dbReference type="Gene3D" id="1.10.1280.10">
    <property type="entry name" value="Di-copper center containing domain from catechol oxidase"/>
    <property type="match status" value="1"/>
</dbReference>
<dbReference type="Pfam" id="PF00264">
    <property type="entry name" value="Tyrosinase"/>
    <property type="match status" value="1"/>
</dbReference>
<proteinExistence type="inferred from homology"/>
<accession>A0AA39V9H1</accession>
<dbReference type="PROSITE" id="PS51352">
    <property type="entry name" value="THIOREDOXIN_2"/>
    <property type="match status" value="1"/>
</dbReference>
<dbReference type="Gene3D" id="3.40.30.10">
    <property type="entry name" value="Glutaredoxin"/>
    <property type="match status" value="1"/>
</dbReference>
<reference evidence="9" key="1">
    <citation type="submission" date="2023-03" db="EMBL/GenBank/DDBJ databases">
        <title>Complete genome of Cladonia borealis.</title>
        <authorList>
            <person name="Park H."/>
        </authorList>
    </citation>
    <scope>NUCLEOTIDE SEQUENCE</scope>
    <source>
        <strain evidence="9">ANT050790</strain>
    </source>
</reference>
<comment type="caution">
    <text evidence="9">The sequence shown here is derived from an EMBL/GenBank/DDBJ whole genome shotgun (WGS) entry which is preliminary data.</text>
</comment>
<sequence length="439" mass="50211">MASATSFYDFEPLDKKGQPYPLSTLKNKVVLIVNTASKCGFTPQFEGLETLYKKIKEKYPDDFIILGFPCNQFMNQDPGDNDTIQSFCQLNYGVTFPVLSKLDVNGPTASPLFEYLKAAAPGLLGLKRVKWNFEKFLVGRDGEVKVRWASTTKPESLEGRILEELSKGVSEKKKIVDDDKVERALKIYGWYDEKEKTNREPHGTIQAVVYKLFATEFTSWEMFATTRYDDSIRKPKGAEFLSLEYIHNNVHSWAGGEWMQYEDEAGEGAGHMSDVDVSAFDPIFYLHHCNIDRLLAIWQILHPDLWFNQPQEDEPKSSDELWPFHINKKGDYWTSDACRDVTKLHYSYADLKKPGEGFKEGEEVDFLDGLRRSINKQYGSMRRRVLGDESGIAGLNRDYIVNVVYDPFAYDGAPCTIYFFLGNPEEEGATCIGSVYNFR</sequence>
<dbReference type="InterPro" id="IPR036249">
    <property type="entry name" value="Thioredoxin-like_sf"/>
</dbReference>
<dbReference type="InterPro" id="IPR029759">
    <property type="entry name" value="GPX_AS"/>
</dbReference>
<protein>
    <recommendedName>
        <fullName evidence="7">Glutathione peroxidase</fullName>
    </recommendedName>
</protein>
<dbReference type="InterPro" id="IPR008922">
    <property type="entry name" value="Di-copper_centre_dom_sf"/>
</dbReference>
<evidence type="ECO:0000256" key="2">
    <source>
        <dbReference type="ARBA" id="ARBA00022559"/>
    </source>
</evidence>
<dbReference type="PROSITE" id="PS00763">
    <property type="entry name" value="GLUTATHIONE_PEROXID_2"/>
    <property type="match status" value="1"/>
</dbReference>
<keyword evidence="4 7" id="KW-0560">Oxidoreductase</keyword>
<dbReference type="PRINTS" id="PR00092">
    <property type="entry name" value="TYROSINASE"/>
</dbReference>
<dbReference type="AlphaFoldDB" id="A0AA39V9H1"/>
<feature type="domain" description="Thioredoxin" evidence="8">
    <location>
        <begin position="1"/>
        <end position="167"/>
    </location>
</feature>
<evidence type="ECO:0000256" key="4">
    <source>
        <dbReference type="ARBA" id="ARBA00023002"/>
    </source>
</evidence>
<keyword evidence="3" id="KW-0049">Antioxidant</keyword>
<dbReference type="Pfam" id="PF00255">
    <property type="entry name" value="GSHPx"/>
    <property type="match status" value="1"/>
</dbReference>
<dbReference type="PROSITE" id="PS00460">
    <property type="entry name" value="GLUTATHIONE_PEROXID_1"/>
    <property type="match status" value="1"/>
</dbReference>
<name>A0AA39V9H1_9LECA</name>
<dbReference type="InterPro" id="IPR000889">
    <property type="entry name" value="Glutathione_peroxidase"/>
</dbReference>
<dbReference type="PANTHER" id="PTHR11592">
    <property type="entry name" value="GLUTATHIONE PEROXIDASE"/>
    <property type="match status" value="1"/>
</dbReference>
<dbReference type="CDD" id="cd00340">
    <property type="entry name" value="GSH_Peroxidase"/>
    <property type="match status" value="1"/>
</dbReference>
<evidence type="ECO:0000256" key="3">
    <source>
        <dbReference type="ARBA" id="ARBA00022862"/>
    </source>
</evidence>
<dbReference type="EMBL" id="JAFEKC020000003">
    <property type="protein sequence ID" value="KAK0515535.1"/>
    <property type="molecule type" value="Genomic_DNA"/>
</dbReference>
<evidence type="ECO:0000256" key="7">
    <source>
        <dbReference type="RuleBase" id="RU000499"/>
    </source>
</evidence>
<dbReference type="PANTHER" id="PTHR11592:SF78">
    <property type="entry name" value="GLUTATHIONE PEROXIDASE"/>
    <property type="match status" value="1"/>
</dbReference>
<dbReference type="SUPFAM" id="SSF48056">
    <property type="entry name" value="Di-copper centre-containing domain"/>
    <property type="match status" value="1"/>
</dbReference>
<comment type="similarity">
    <text evidence="1 7">Belongs to the glutathione peroxidase family.</text>
</comment>
<comment type="catalytic activity">
    <reaction evidence="6">
        <text>a hydroperoxide + [thioredoxin]-dithiol = an alcohol + [thioredoxin]-disulfide + H2O</text>
        <dbReference type="Rhea" id="RHEA:62620"/>
        <dbReference type="Rhea" id="RHEA-COMP:10698"/>
        <dbReference type="Rhea" id="RHEA-COMP:10700"/>
        <dbReference type="ChEBI" id="CHEBI:15377"/>
        <dbReference type="ChEBI" id="CHEBI:29950"/>
        <dbReference type="ChEBI" id="CHEBI:30879"/>
        <dbReference type="ChEBI" id="CHEBI:35924"/>
        <dbReference type="ChEBI" id="CHEBI:50058"/>
        <dbReference type="EC" id="1.11.1.24"/>
    </reaction>
</comment>
<evidence type="ECO:0000256" key="5">
    <source>
        <dbReference type="ARBA" id="ARBA00023284"/>
    </source>
</evidence>
<dbReference type="PRINTS" id="PR01011">
    <property type="entry name" value="GLUTPROXDASE"/>
</dbReference>
<dbReference type="Gene3D" id="2.60.310.20">
    <property type="match status" value="1"/>
</dbReference>
<gene>
    <name evidence="9" type="ORF">JMJ35_001569</name>
</gene>
<organism evidence="9 10">
    <name type="scientific">Cladonia borealis</name>
    <dbReference type="NCBI Taxonomy" id="184061"/>
    <lineage>
        <taxon>Eukaryota</taxon>
        <taxon>Fungi</taxon>
        <taxon>Dikarya</taxon>
        <taxon>Ascomycota</taxon>
        <taxon>Pezizomycotina</taxon>
        <taxon>Lecanoromycetes</taxon>
        <taxon>OSLEUM clade</taxon>
        <taxon>Lecanoromycetidae</taxon>
        <taxon>Lecanorales</taxon>
        <taxon>Lecanorineae</taxon>
        <taxon>Cladoniaceae</taxon>
        <taxon>Cladonia</taxon>
    </lineage>
</organism>